<reference evidence="2 3" key="1">
    <citation type="submission" date="2023-09" db="EMBL/GenBank/DDBJ databases">
        <title>Multi-omics analysis of a traditional fermented food reveals byproduct-associated fungal strains for waste-to-food upcycling.</title>
        <authorList>
            <consortium name="Lawrence Berkeley National Laboratory"/>
            <person name="Rekdal V.M."/>
            <person name="Villalobos-Escobedo J.M."/>
            <person name="Rodriguez-Valeron N."/>
            <person name="Garcia M.O."/>
            <person name="Vasquez D.P."/>
            <person name="Damayanti I."/>
            <person name="Sorensen P.M."/>
            <person name="Baidoo E.E."/>
            <person name="De Carvalho A.C."/>
            <person name="Riley R."/>
            <person name="Lipzen A."/>
            <person name="He G."/>
            <person name="Yan M."/>
            <person name="Haridas S."/>
            <person name="Daum C."/>
            <person name="Yoshinaga Y."/>
            <person name="Ng V."/>
            <person name="Grigoriev I.V."/>
            <person name="Munk R."/>
            <person name="Nuraida L."/>
            <person name="Wijaya C.H."/>
            <person name="Morales P.-C."/>
            <person name="Keasling J.D."/>
        </authorList>
    </citation>
    <scope>NUCLEOTIDE SEQUENCE [LARGE SCALE GENOMIC DNA]</scope>
    <source>
        <strain evidence="2 3">FGSC 2613</strain>
    </source>
</reference>
<comment type="caution">
    <text evidence="2">The sequence shown here is derived from an EMBL/GenBank/DDBJ whole genome shotgun (WGS) entry which is preliminary data.</text>
</comment>
<proteinExistence type="predicted"/>
<accession>A0ABR3DTB1</accession>
<feature type="compositionally biased region" description="Polar residues" evidence="1">
    <location>
        <begin position="433"/>
        <end position="443"/>
    </location>
</feature>
<dbReference type="EMBL" id="JAVLET010000001">
    <property type="protein sequence ID" value="KAL0475925.1"/>
    <property type="molecule type" value="Genomic_DNA"/>
</dbReference>
<keyword evidence="3" id="KW-1185">Reference proteome</keyword>
<evidence type="ECO:0000256" key="1">
    <source>
        <dbReference type="SAM" id="MobiDB-lite"/>
    </source>
</evidence>
<evidence type="ECO:0000313" key="3">
    <source>
        <dbReference type="Proteomes" id="UP001451303"/>
    </source>
</evidence>
<gene>
    <name evidence="2" type="ORF">QR685DRAFT_434252</name>
</gene>
<evidence type="ECO:0000313" key="2">
    <source>
        <dbReference type="EMBL" id="KAL0475925.1"/>
    </source>
</evidence>
<feature type="region of interest" description="Disordered" evidence="1">
    <location>
        <begin position="522"/>
        <end position="546"/>
    </location>
</feature>
<protein>
    <submittedName>
        <fullName evidence="2">Uncharacterized protein</fullName>
    </submittedName>
</protein>
<dbReference type="Proteomes" id="UP001451303">
    <property type="component" value="Unassembled WGS sequence"/>
</dbReference>
<feature type="compositionally biased region" description="Basic and acidic residues" evidence="1">
    <location>
        <begin position="447"/>
        <end position="457"/>
    </location>
</feature>
<sequence length="546" mass="60100">MVNTNPGVNPLNHPMVQQEVDKEDAIDTFIAFLEQDPYLDSYTTKLANALQDIAVKYKELADDGGIWHEYFELTFDKFLWDLPKTREELYEVVGKLTEVDVVHEAAIRGVQVQVVPKFRDQATSTSSSTSASTFASTSADAQVDAIAKRIAEYLLAGGNNAGGRKVKGENATIFRLESDDTPCTIRVYSGDGTTSTVGLIAEGTGPAILTVKVHKENGAAKPSEFWHQCVPPPVDDTFCSIPTKRRISSKCTLCNTHRALPSLILFYVCLSCDDTMAVNFPKLSSGHRSGSSKMMRVEMDEKKEAVDRLVAVLQVQDNDEDADIHDWQLSNALKSFAVKYYELLETEDDEWWSEYTWHNYFVKGIRKLTRDLPSTTADLEKEVRSLNREESEARDREAVAAVARARGVHIQILPGPPAPAPDTSGKCIDNNPEAPNQNSNQNANRKRQAENQAEDKVTAATDMEAQERPAKRVKHGGENTTTSRDGFTLETEGSLTFRISDDARISTINLNGRGPAIVTVNVQKKDKPASASANGNKGVNEEGAAS</sequence>
<name>A0ABR3DTB1_NEUIN</name>
<organism evidence="2 3">
    <name type="scientific">Neurospora intermedia</name>
    <dbReference type="NCBI Taxonomy" id="5142"/>
    <lineage>
        <taxon>Eukaryota</taxon>
        <taxon>Fungi</taxon>
        <taxon>Dikarya</taxon>
        <taxon>Ascomycota</taxon>
        <taxon>Pezizomycotina</taxon>
        <taxon>Sordariomycetes</taxon>
        <taxon>Sordariomycetidae</taxon>
        <taxon>Sordariales</taxon>
        <taxon>Sordariaceae</taxon>
        <taxon>Neurospora</taxon>
    </lineage>
</organism>
<feature type="region of interest" description="Disordered" evidence="1">
    <location>
        <begin position="410"/>
        <end position="486"/>
    </location>
</feature>